<keyword evidence="1" id="KW-0472">Membrane</keyword>
<dbReference type="Proteomes" id="UP000655208">
    <property type="component" value="Unassembled WGS sequence"/>
</dbReference>
<dbReference type="EMBL" id="BMNA01000003">
    <property type="protein sequence ID" value="GGL96820.1"/>
    <property type="molecule type" value="Genomic_DNA"/>
</dbReference>
<organism evidence="2 3">
    <name type="scientific">Nakamurella endophytica</name>
    <dbReference type="NCBI Taxonomy" id="1748367"/>
    <lineage>
        <taxon>Bacteria</taxon>
        <taxon>Bacillati</taxon>
        <taxon>Actinomycetota</taxon>
        <taxon>Actinomycetes</taxon>
        <taxon>Nakamurellales</taxon>
        <taxon>Nakamurellaceae</taxon>
        <taxon>Nakamurella</taxon>
    </lineage>
</organism>
<name>A0A917WEZ6_9ACTN</name>
<dbReference type="RefSeq" id="WP_188940992.1">
    <property type="nucleotide sequence ID" value="NZ_BMNA01000003.1"/>
</dbReference>
<sequence>MPGTPLALSLPLGLLLVLLAGGAAVQAWAGWTGRLRRTGRWGVRTPAASDNDTAFATANRVAAPVLAGAAVAGLVAAAVVLLASLPVAATVVVAVIGLVAVVALAVAGTALGERAARTLPVPARRPVGGGACGGCGCGDGGCAALTRRSTLPAQG</sequence>
<keyword evidence="1" id="KW-1133">Transmembrane helix</keyword>
<comment type="caution">
    <text evidence="2">The sequence shown here is derived from an EMBL/GenBank/DDBJ whole genome shotgun (WGS) entry which is preliminary data.</text>
</comment>
<evidence type="ECO:0000313" key="2">
    <source>
        <dbReference type="EMBL" id="GGL96820.1"/>
    </source>
</evidence>
<evidence type="ECO:0008006" key="4">
    <source>
        <dbReference type="Google" id="ProtNLM"/>
    </source>
</evidence>
<accession>A0A917WEZ6</accession>
<protein>
    <recommendedName>
        <fullName evidence="4">SdpI family protein</fullName>
    </recommendedName>
</protein>
<keyword evidence="3" id="KW-1185">Reference proteome</keyword>
<reference evidence="2" key="2">
    <citation type="submission" date="2020-09" db="EMBL/GenBank/DDBJ databases">
        <authorList>
            <person name="Sun Q."/>
            <person name="Zhou Y."/>
        </authorList>
    </citation>
    <scope>NUCLEOTIDE SEQUENCE</scope>
    <source>
        <strain evidence="2">CGMCC 4.7308</strain>
    </source>
</reference>
<gene>
    <name evidence="2" type="ORF">GCM10011594_15710</name>
</gene>
<keyword evidence="1" id="KW-0812">Transmembrane</keyword>
<dbReference type="AlphaFoldDB" id="A0A917WEZ6"/>
<evidence type="ECO:0000256" key="1">
    <source>
        <dbReference type="SAM" id="Phobius"/>
    </source>
</evidence>
<reference evidence="2" key="1">
    <citation type="journal article" date="2014" name="Int. J. Syst. Evol. Microbiol.">
        <title>Complete genome sequence of Corynebacterium casei LMG S-19264T (=DSM 44701T), isolated from a smear-ripened cheese.</title>
        <authorList>
            <consortium name="US DOE Joint Genome Institute (JGI-PGF)"/>
            <person name="Walter F."/>
            <person name="Albersmeier A."/>
            <person name="Kalinowski J."/>
            <person name="Ruckert C."/>
        </authorList>
    </citation>
    <scope>NUCLEOTIDE SEQUENCE</scope>
    <source>
        <strain evidence="2">CGMCC 4.7308</strain>
    </source>
</reference>
<dbReference type="InterPro" id="IPR025962">
    <property type="entry name" value="SdpI/YhfL"/>
</dbReference>
<evidence type="ECO:0000313" key="3">
    <source>
        <dbReference type="Proteomes" id="UP000655208"/>
    </source>
</evidence>
<dbReference type="Pfam" id="PF13630">
    <property type="entry name" value="SdpI"/>
    <property type="match status" value="1"/>
</dbReference>
<feature type="transmembrane region" description="Helical" evidence="1">
    <location>
        <begin position="61"/>
        <end position="83"/>
    </location>
</feature>
<proteinExistence type="predicted"/>
<feature type="transmembrane region" description="Helical" evidence="1">
    <location>
        <begin position="90"/>
        <end position="111"/>
    </location>
</feature>